<dbReference type="Proteomes" id="UP000199643">
    <property type="component" value="Unassembled WGS sequence"/>
</dbReference>
<evidence type="ECO:0000313" key="2">
    <source>
        <dbReference type="Proteomes" id="UP000199643"/>
    </source>
</evidence>
<accession>A0A1G7Y024</accession>
<name>A0A1G7Y024_9SPHI</name>
<dbReference type="EMBL" id="FNCH01000012">
    <property type="protein sequence ID" value="SDG89626.1"/>
    <property type="molecule type" value="Genomic_DNA"/>
</dbReference>
<evidence type="ECO:0000313" key="1">
    <source>
        <dbReference type="EMBL" id="SDG89626.1"/>
    </source>
</evidence>
<sequence>MNRLSPFLKDYLQFVYHVNVQKAINIKNDLSGATRKLSVTQQAI</sequence>
<reference evidence="2" key="1">
    <citation type="submission" date="2016-10" db="EMBL/GenBank/DDBJ databases">
        <authorList>
            <person name="Varghese N."/>
            <person name="Submissions S."/>
        </authorList>
    </citation>
    <scope>NUCLEOTIDE SEQUENCE [LARGE SCALE GENOMIC DNA]</scope>
    <source>
        <strain evidence="2">DSM 17933</strain>
    </source>
</reference>
<proteinExistence type="predicted"/>
<dbReference type="AlphaFoldDB" id="A0A1G7Y024"/>
<dbReference type="STRING" id="405671.SAMN05421827_112151"/>
<gene>
    <name evidence="1" type="ORF">SAMN05421827_112151</name>
</gene>
<organism evidence="1 2">
    <name type="scientific">Pedobacter terrae</name>
    <dbReference type="NCBI Taxonomy" id="405671"/>
    <lineage>
        <taxon>Bacteria</taxon>
        <taxon>Pseudomonadati</taxon>
        <taxon>Bacteroidota</taxon>
        <taxon>Sphingobacteriia</taxon>
        <taxon>Sphingobacteriales</taxon>
        <taxon>Sphingobacteriaceae</taxon>
        <taxon>Pedobacter</taxon>
    </lineage>
</organism>
<protein>
    <submittedName>
        <fullName evidence="1">Uncharacterized protein</fullName>
    </submittedName>
</protein>
<keyword evidence="2" id="KW-1185">Reference proteome</keyword>